<keyword evidence="8" id="KW-1185">Reference proteome</keyword>
<keyword evidence="4 5" id="KW-0472">Membrane</keyword>
<dbReference type="RefSeq" id="WP_160497574.1">
    <property type="nucleotide sequence ID" value="NZ_WUBI01000001.1"/>
</dbReference>
<feature type="transmembrane region" description="Helical" evidence="5">
    <location>
        <begin position="70"/>
        <end position="88"/>
    </location>
</feature>
<name>A0A7X3IHP2_9BACL</name>
<evidence type="ECO:0000313" key="7">
    <source>
        <dbReference type="EMBL" id="MWV44127.1"/>
    </source>
</evidence>
<dbReference type="InterPro" id="IPR011020">
    <property type="entry name" value="HTTM-like"/>
</dbReference>
<dbReference type="InterPro" id="IPR053934">
    <property type="entry name" value="HTTM_dom"/>
</dbReference>
<dbReference type="GO" id="GO:0012505">
    <property type="term" value="C:endomembrane system"/>
    <property type="evidence" value="ECO:0007669"/>
    <property type="project" value="UniProtKB-SubCell"/>
</dbReference>
<feature type="transmembrane region" description="Helical" evidence="5">
    <location>
        <begin position="210"/>
        <end position="231"/>
    </location>
</feature>
<dbReference type="Pfam" id="PF05090">
    <property type="entry name" value="HTTM"/>
    <property type="match status" value="1"/>
</dbReference>
<evidence type="ECO:0000256" key="2">
    <source>
        <dbReference type="ARBA" id="ARBA00022692"/>
    </source>
</evidence>
<dbReference type="SMART" id="SM00752">
    <property type="entry name" value="HTTM"/>
    <property type="match status" value="1"/>
</dbReference>
<dbReference type="PANTHER" id="PTHR39535">
    <property type="entry name" value="SPORULATION-DELAYING PROTEIN SDPB"/>
    <property type="match status" value="1"/>
</dbReference>
<proteinExistence type="predicted"/>
<feature type="transmembrane region" description="Helical" evidence="5">
    <location>
        <begin position="120"/>
        <end position="137"/>
    </location>
</feature>
<comment type="caution">
    <text evidence="7">The sequence shown here is derived from an EMBL/GenBank/DDBJ whole genome shotgun (WGS) entry which is preliminary data.</text>
</comment>
<dbReference type="PANTHER" id="PTHR39535:SF2">
    <property type="entry name" value="HTTM DOMAIN-CONTAINING PROTEIN"/>
    <property type="match status" value="1"/>
</dbReference>
<dbReference type="Proteomes" id="UP000460318">
    <property type="component" value="Unassembled WGS sequence"/>
</dbReference>
<feature type="transmembrane region" description="Helical" evidence="5">
    <location>
        <begin position="149"/>
        <end position="169"/>
    </location>
</feature>
<reference evidence="7 8" key="1">
    <citation type="submission" date="2019-12" db="EMBL/GenBank/DDBJ databases">
        <title>Paenibacillus sp. nov., an endophytic bacterium isolated from the stem of Dendrobium.</title>
        <authorList>
            <person name="Zhao R."/>
        </authorList>
    </citation>
    <scope>NUCLEOTIDE SEQUENCE [LARGE SCALE GENOMIC DNA]</scope>
    <source>
        <strain evidence="7 8">HJL G12</strain>
    </source>
</reference>
<protein>
    <recommendedName>
        <fullName evidence="6">HTTM-like domain-containing protein</fullName>
    </recommendedName>
</protein>
<evidence type="ECO:0000256" key="4">
    <source>
        <dbReference type="ARBA" id="ARBA00023136"/>
    </source>
</evidence>
<sequence>MKIGAWIDKAIDVISVPRHQVGMKLVRIIIGVILLYIYSVNYGQRFFLFGPDGVFSDSNLFSLFHVDSPLVFNILYHVAILAALCFTIGWGGRIIVFINFLFFWSWTSVSLLIGDGGDNLLRVMFPYLILTDLFGKLDSKPTTLWKKALGILHNFGWMAVILQICYVYFTAGLMKIQGGMWQDGTALYYILQVDEFRNPLFSSLIVNHPWTSVAGSYVTIFFQIAFPFLILYRRVKPFVIAVSIMFHLGIWVFMNLPSFSLVMIAFELPLLSDGFYYKVAGMFRSRWSGLKRRFVLSTDKKQTVNREVS</sequence>
<dbReference type="EMBL" id="WUBI01000001">
    <property type="protein sequence ID" value="MWV44127.1"/>
    <property type="molecule type" value="Genomic_DNA"/>
</dbReference>
<keyword evidence="3 5" id="KW-1133">Transmembrane helix</keyword>
<gene>
    <name evidence="7" type="ORF">GRF59_10835</name>
</gene>
<feature type="transmembrane region" description="Helical" evidence="5">
    <location>
        <begin position="95"/>
        <end position="114"/>
    </location>
</feature>
<keyword evidence="2 5" id="KW-0812">Transmembrane</keyword>
<dbReference type="InterPro" id="IPR052964">
    <property type="entry name" value="Sporulation_signal_mat"/>
</dbReference>
<evidence type="ECO:0000259" key="6">
    <source>
        <dbReference type="SMART" id="SM00752"/>
    </source>
</evidence>
<comment type="subcellular location">
    <subcellularLocation>
        <location evidence="1">Endomembrane system</location>
        <topology evidence="1">Multi-pass membrane protein</topology>
    </subcellularLocation>
</comment>
<organism evidence="7 8">
    <name type="scientific">Paenibacillus dendrobii</name>
    <dbReference type="NCBI Taxonomy" id="2691084"/>
    <lineage>
        <taxon>Bacteria</taxon>
        <taxon>Bacillati</taxon>
        <taxon>Bacillota</taxon>
        <taxon>Bacilli</taxon>
        <taxon>Bacillales</taxon>
        <taxon>Paenibacillaceae</taxon>
        <taxon>Paenibacillus</taxon>
    </lineage>
</organism>
<dbReference type="AlphaFoldDB" id="A0A7X3IHP2"/>
<evidence type="ECO:0000256" key="1">
    <source>
        <dbReference type="ARBA" id="ARBA00004127"/>
    </source>
</evidence>
<evidence type="ECO:0000256" key="3">
    <source>
        <dbReference type="ARBA" id="ARBA00022989"/>
    </source>
</evidence>
<evidence type="ECO:0000313" key="8">
    <source>
        <dbReference type="Proteomes" id="UP000460318"/>
    </source>
</evidence>
<feature type="domain" description="HTTM-like" evidence="6">
    <location>
        <begin position="15"/>
        <end position="275"/>
    </location>
</feature>
<evidence type="ECO:0000256" key="5">
    <source>
        <dbReference type="SAM" id="Phobius"/>
    </source>
</evidence>
<accession>A0A7X3IHP2</accession>
<feature type="transmembrane region" description="Helical" evidence="5">
    <location>
        <begin position="21"/>
        <end position="39"/>
    </location>
</feature>